<dbReference type="SUPFAM" id="SSF53335">
    <property type="entry name" value="S-adenosyl-L-methionine-dependent methyltransferases"/>
    <property type="match status" value="1"/>
</dbReference>
<keyword evidence="5" id="KW-1185">Reference proteome</keyword>
<dbReference type="CDD" id="cd05237">
    <property type="entry name" value="UDP_invert_4-6DH_SDR_e"/>
    <property type="match status" value="1"/>
</dbReference>
<evidence type="ECO:0000256" key="1">
    <source>
        <dbReference type="ARBA" id="ARBA00007430"/>
    </source>
</evidence>
<evidence type="ECO:0000313" key="5">
    <source>
        <dbReference type="Proteomes" id="UP000000383"/>
    </source>
</evidence>
<dbReference type="Pfam" id="PF13727">
    <property type="entry name" value="CoA_binding_3"/>
    <property type="match status" value="1"/>
</dbReference>
<dbReference type="PANTHER" id="PTHR43318">
    <property type="entry name" value="UDP-N-ACETYLGLUCOSAMINE 4,6-DEHYDRATASE"/>
    <property type="match status" value="1"/>
</dbReference>
<protein>
    <submittedName>
        <fullName evidence="4">Polysaccharide biosynthesis protein CapD</fullName>
    </submittedName>
</protein>
<dbReference type="HOGENOM" id="CLU_013560_5_0_4"/>
<dbReference type="KEGG" id="meh:M301_1256"/>
<dbReference type="InterPro" id="IPR029063">
    <property type="entry name" value="SAM-dependent_MTases_sf"/>
</dbReference>
<dbReference type="Pfam" id="PF02719">
    <property type="entry name" value="Polysacc_synt_2"/>
    <property type="match status" value="1"/>
</dbReference>
<dbReference type="OrthoDB" id="9803111at2"/>
<comment type="similarity">
    <text evidence="1">Belongs to the polysaccharide synthase family.</text>
</comment>
<feature type="transmembrane region" description="Helical" evidence="2">
    <location>
        <begin position="78"/>
        <end position="98"/>
    </location>
</feature>
<proteinExistence type="inferred from homology"/>
<dbReference type="PANTHER" id="PTHR43318:SF1">
    <property type="entry name" value="POLYSACCHARIDE BIOSYNTHESIS PROTEIN EPSC-RELATED"/>
    <property type="match status" value="1"/>
</dbReference>
<reference evidence="5" key="1">
    <citation type="submission" date="2010-05" db="EMBL/GenBank/DDBJ databases">
        <title>Complete sequence of Methylotenera sp. 301.</title>
        <authorList>
            <person name="Lucas S."/>
            <person name="Copeland A."/>
            <person name="Lapidus A."/>
            <person name="Cheng J.-F."/>
            <person name="Bruce D."/>
            <person name="Goodwin L."/>
            <person name="Pitluck S."/>
            <person name="Clum A."/>
            <person name="Land M."/>
            <person name="Hauser L."/>
            <person name="Kyrpides N."/>
            <person name="Ivanova N."/>
            <person name="Chistoservova L."/>
            <person name="Kalyuzhnaya M."/>
            <person name="Woyke T."/>
        </authorList>
    </citation>
    <scope>NUCLEOTIDE SEQUENCE [LARGE SCALE GENOMIC DNA]</scope>
    <source>
        <strain evidence="5">301</strain>
    </source>
</reference>
<dbReference type="Gene3D" id="3.40.50.720">
    <property type="entry name" value="NAD(P)-binding Rossmann-like Domain"/>
    <property type="match status" value="2"/>
</dbReference>
<organism evidence="4 5">
    <name type="scientific">Methylotenera versatilis (strain 301)</name>
    <dbReference type="NCBI Taxonomy" id="666681"/>
    <lineage>
        <taxon>Bacteria</taxon>
        <taxon>Pseudomonadati</taxon>
        <taxon>Pseudomonadota</taxon>
        <taxon>Betaproteobacteria</taxon>
        <taxon>Nitrosomonadales</taxon>
        <taxon>Methylophilaceae</taxon>
        <taxon>Methylotenera</taxon>
    </lineage>
</organism>
<dbReference type="SUPFAM" id="SSF51735">
    <property type="entry name" value="NAD(P)-binding Rossmann-fold domains"/>
    <property type="match status" value="1"/>
</dbReference>
<evidence type="ECO:0000259" key="3">
    <source>
        <dbReference type="Pfam" id="PF02719"/>
    </source>
</evidence>
<keyword evidence="2" id="KW-1133">Transmembrane helix</keyword>
<keyword evidence="2" id="KW-0472">Membrane</keyword>
<dbReference type="Proteomes" id="UP000000383">
    <property type="component" value="Chromosome"/>
</dbReference>
<dbReference type="InterPro" id="IPR003869">
    <property type="entry name" value="Polysac_CapD-like"/>
</dbReference>
<dbReference type="eggNOG" id="COG1086">
    <property type="taxonomic scope" value="Bacteria"/>
</dbReference>
<reference evidence="4 5" key="2">
    <citation type="journal article" date="2011" name="J. Bacteriol.">
        <title>Genomes of three methylotrophs from a single niche uncover genetic and metabolic divergence of Methylophilaceae.</title>
        <authorList>
            <person name="Lapidus A."/>
            <person name="Clum A."/>
            <person name="Labutti K."/>
            <person name="Kaluzhnaya M.G."/>
            <person name="Lim S."/>
            <person name="Beck D.A."/>
            <person name="Glavina Del Rio T."/>
            <person name="Nolan M."/>
            <person name="Mavromatis K."/>
            <person name="Huntemann M."/>
            <person name="Lucas S."/>
            <person name="Lidstrom M.E."/>
            <person name="Ivanova N."/>
            <person name="Chistoserdova L."/>
        </authorList>
    </citation>
    <scope>NUCLEOTIDE SEQUENCE [LARGE SCALE GENOMIC DNA]</scope>
    <source>
        <strain evidence="4 5">301</strain>
    </source>
</reference>
<feature type="transmembrane region" description="Helical" evidence="2">
    <location>
        <begin position="44"/>
        <end position="66"/>
    </location>
</feature>
<name>D7DHV4_METV0</name>
<keyword evidence="2" id="KW-0812">Transmembrane</keyword>
<dbReference type="EMBL" id="CP002056">
    <property type="protein sequence ID" value="ADI29639.1"/>
    <property type="molecule type" value="Genomic_DNA"/>
</dbReference>
<dbReference type="STRING" id="666681.M301_1256"/>
<dbReference type="AlphaFoldDB" id="D7DHV4"/>
<sequence>MTKSLINPLTFLALLHDIAVAAFVWFAAYLLRFNFTIPPEHLQYMLQSIVWVAPMQGAVFVLYGLYRGMWRFASVSDLKRILFAVSSAAVLVAALLFMMRSSLVIPRSVLILDPLLLMLMMGGSRFAYRAWKEHSLYGVAKSLGKPTIILGAGDAAVALLKDLSRSTQWRVVGMLDDDKALLGREIFGVKVLGSIATLADMQRRLGVEHVIVAMPSAHHQKRRSAIDLANNLGLEVLTVPAIDDLMSGKVSVSQIRKVDVEDLLGRDAVLLDNSGLRHLIAEHAVMVSGAGGSIGSELCRQILNFSPSALICFDISEFSLYQLEQELSALNLTTKLLFMTGDVKNKQRVKSLLEQFQPAVVFHAAAYKHVPMMENGNVWEALSNNVIGTHTIANACKEAGVEKFVLISTDKAVNPTNVMGASKRLAEMVCQGLQEKLAREAMGTRFVIVRFGNVLGSSGSVIPKFREQIAKGGPVTITHPEITRYFMSIPEAAQLVLQAGLMGKGGEILVLDMGEPVKIAALAADMIRLSGLQADEVKIEYVGLRPGEKLYEELLADDEHTMPTPHEKLRIAQAREVDITWVKKLLKWIEGTESANEAMIKNELKLWVEEYSPQHQASVEKHFILDVEQVTLH</sequence>
<evidence type="ECO:0000313" key="4">
    <source>
        <dbReference type="EMBL" id="ADI29639.1"/>
    </source>
</evidence>
<dbReference type="InterPro" id="IPR051203">
    <property type="entry name" value="Polysaccharide_Synthase-Rel"/>
</dbReference>
<feature type="domain" description="Polysaccharide biosynthesis protein CapD-like" evidence="3">
    <location>
        <begin position="285"/>
        <end position="572"/>
    </location>
</feature>
<dbReference type="InterPro" id="IPR036291">
    <property type="entry name" value="NAD(P)-bd_dom_sf"/>
</dbReference>
<gene>
    <name evidence="4" type="ordered locus">M301_1256</name>
</gene>
<evidence type="ECO:0000256" key="2">
    <source>
        <dbReference type="SAM" id="Phobius"/>
    </source>
</evidence>
<dbReference type="RefSeq" id="WP_013147953.1">
    <property type="nucleotide sequence ID" value="NC_014207.1"/>
</dbReference>
<feature type="transmembrane region" description="Helical" evidence="2">
    <location>
        <begin position="12"/>
        <end position="32"/>
    </location>
</feature>
<accession>D7DHV4</accession>